<dbReference type="Proteomes" id="UP001148838">
    <property type="component" value="Unassembled WGS sequence"/>
</dbReference>
<gene>
    <name evidence="1" type="ORF">ANN_08805</name>
</gene>
<accession>A0ABQ8T3Y5</accession>
<comment type="caution">
    <text evidence="1">The sequence shown here is derived from an EMBL/GenBank/DDBJ whole genome shotgun (WGS) entry which is preliminary data.</text>
</comment>
<keyword evidence="2" id="KW-1185">Reference proteome</keyword>
<sequence length="92" mass="10307">MAGLCEGGNEPSSSLKAICKNYFTHDTTVVNFISKNNKNFVIMSTLHLDNEASNRNDKKPQMILDYNASKLAVDIFDQVTCTAVKKKKWPHS</sequence>
<evidence type="ECO:0000313" key="2">
    <source>
        <dbReference type="Proteomes" id="UP001148838"/>
    </source>
</evidence>
<organism evidence="1 2">
    <name type="scientific">Periplaneta americana</name>
    <name type="common">American cockroach</name>
    <name type="synonym">Blatta americana</name>
    <dbReference type="NCBI Taxonomy" id="6978"/>
    <lineage>
        <taxon>Eukaryota</taxon>
        <taxon>Metazoa</taxon>
        <taxon>Ecdysozoa</taxon>
        <taxon>Arthropoda</taxon>
        <taxon>Hexapoda</taxon>
        <taxon>Insecta</taxon>
        <taxon>Pterygota</taxon>
        <taxon>Neoptera</taxon>
        <taxon>Polyneoptera</taxon>
        <taxon>Dictyoptera</taxon>
        <taxon>Blattodea</taxon>
        <taxon>Blattoidea</taxon>
        <taxon>Blattidae</taxon>
        <taxon>Blattinae</taxon>
        <taxon>Periplaneta</taxon>
    </lineage>
</organism>
<dbReference type="EMBL" id="JAJSOF020000017">
    <property type="protein sequence ID" value="KAJ4440658.1"/>
    <property type="molecule type" value="Genomic_DNA"/>
</dbReference>
<reference evidence="1 2" key="1">
    <citation type="journal article" date="2022" name="Allergy">
        <title>Genome assembly and annotation of Periplaneta americana reveal a comprehensive cockroach allergen profile.</title>
        <authorList>
            <person name="Wang L."/>
            <person name="Xiong Q."/>
            <person name="Saelim N."/>
            <person name="Wang L."/>
            <person name="Nong W."/>
            <person name="Wan A.T."/>
            <person name="Shi M."/>
            <person name="Liu X."/>
            <person name="Cao Q."/>
            <person name="Hui J.H.L."/>
            <person name="Sookrung N."/>
            <person name="Leung T.F."/>
            <person name="Tungtrongchitr A."/>
            <person name="Tsui S.K.W."/>
        </authorList>
    </citation>
    <scope>NUCLEOTIDE SEQUENCE [LARGE SCALE GENOMIC DNA]</scope>
    <source>
        <strain evidence="1">PWHHKU_190912</strain>
    </source>
</reference>
<protein>
    <submittedName>
        <fullName evidence="1">Uncharacterized protein</fullName>
    </submittedName>
</protein>
<evidence type="ECO:0000313" key="1">
    <source>
        <dbReference type="EMBL" id="KAJ4440658.1"/>
    </source>
</evidence>
<name>A0ABQ8T3Y5_PERAM</name>
<proteinExistence type="predicted"/>